<organism evidence="1 2">
    <name type="scientific">Colletotrichum zoysiae</name>
    <dbReference type="NCBI Taxonomy" id="1216348"/>
    <lineage>
        <taxon>Eukaryota</taxon>
        <taxon>Fungi</taxon>
        <taxon>Dikarya</taxon>
        <taxon>Ascomycota</taxon>
        <taxon>Pezizomycotina</taxon>
        <taxon>Sordariomycetes</taxon>
        <taxon>Hypocreomycetidae</taxon>
        <taxon>Glomerellales</taxon>
        <taxon>Glomerellaceae</taxon>
        <taxon>Colletotrichum</taxon>
        <taxon>Colletotrichum graminicola species complex</taxon>
    </lineage>
</organism>
<gene>
    <name evidence="1" type="ORF">LX32DRAFT_647073</name>
</gene>
<protein>
    <submittedName>
        <fullName evidence="1">Uncharacterized protein</fullName>
    </submittedName>
</protein>
<dbReference type="EMBL" id="MU843172">
    <property type="protein sequence ID" value="KAK2020782.1"/>
    <property type="molecule type" value="Genomic_DNA"/>
</dbReference>
<comment type="caution">
    <text evidence="1">The sequence shown here is derived from an EMBL/GenBank/DDBJ whole genome shotgun (WGS) entry which is preliminary data.</text>
</comment>
<evidence type="ECO:0000313" key="2">
    <source>
        <dbReference type="Proteomes" id="UP001232148"/>
    </source>
</evidence>
<keyword evidence="2" id="KW-1185">Reference proteome</keyword>
<dbReference type="Proteomes" id="UP001232148">
    <property type="component" value="Unassembled WGS sequence"/>
</dbReference>
<name>A0AAD9H3S5_9PEZI</name>
<dbReference type="AlphaFoldDB" id="A0AAD9H3S5"/>
<accession>A0AAD9H3S5</accession>
<evidence type="ECO:0000313" key="1">
    <source>
        <dbReference type="EMBL" id="KAK2020782.1"/>
    </source>
</evidence>
<sequence length="175" mass="19678">MESHCPRNKASSTIEEFRAVCFLTCICTTLFVKGLELSYGSRRRLPEIVGKPWSSSRLRICLRSSRNVTLIRPLRANGIDSAQALPQSTRHSTSWYRGQKPSSALINSTELGCLQAAHLGVKPYYVLVRGFSHPCQRNKPTDEEHESCCMLKLSNPNNTLLIAWPVWVPHAVRSV</sequence>
<proteinExistence type="predicted"/>
<reference evidence="1" key="1">
    <citation type="submission" date="2021-06" db="EMBL/GenBank/DDBJ databases">
        <title>Comparative genomics, transcriptomics and evolutionary studies reveal genomic signatures of adaptation to plant cell wall in hemibiotrophic fungi.</title>
        <authorList>
            <consortium name="DOE Joint Genome Institute"/>
            <person name="Baroncelli R."/>
            <person name="Diaz J.F."/>
            <person name="Benocci T."/>
            <person name="Peng M."/>
            <person name="Battaglia E."/>
            <person name="Haridas S."/>
            <person name="Andreopoulos W."/>
            <person name="Labutti K."/>
            <person name="Pangilinan J."/>
            <person name="Floch G.L."/>
            <person name="Makela M.R."/>
            <person name="Henrissat B."/>
            <person name="Grigoriev I.V."/>
            <person name="Crouch J.A."/>
            <person name="De Vries R.P."/>
            <person name="Sukno S.A."/>
            <person name="Thon M.R."/>
        </authorList>
    </citation>
    <scope>NUCLEOTIDE SEQUENCE</scope>
    <source>
        <strain evidence="1">MAFF235873</strain>
    </source>
</reference>